<name>A0ABS3C436_9BACT</name>
<proteinExistence type="predicted"/>
<dbReference type="RefSeq" id="WP_206578138.1">
    <property type="nucleotide sequence ID" value="NZ_JAFKCT010000003.1"/>
</dbReference>
<protein>
    <recommendedName>
        <fullName evidence="3">Addiction module component</fullName>
    </recommendedName>
</protein>
<evidence type="ECO:0000313" key="2">
    <source>
        <dbReference type="Proteomes" id="UP000664317"/>
    </source>
</evidence>
<accession>A0ABS3C436</accession>
<evidence type="ECO:0000313" key="1">
    <source>
        <dbReference type="EMBL" id="MBN7811364.1"/>
    </source>
</evidence>
<dbReference type="EMBL" id="JAFKCT010000003">
    <property type="protein sequence ID" value="MBN7811364.1"/>
    <property type="molecule type" value="Genomic_DNA"/>
</dbReference>
<keyword evidence="2" id="KW-1185">Reference proteome</keyword>
<dbReference type="Proteomes" id="UP000664317">
    <property type="component" value="Unassembled WGS sequence"/>
</dbReference>
<organism evidence="1 2">
    <name type="scientific">Algoriphagus oliviformis</name>
    <dbReference type="NCBI Taxonomy" id="2811231"/>
    <lineage>
        <taxon>Bacteria</taxon>
        <taxon>Pseudomonadati</taxon>
        <taxon>Bacteroidota</taxon>
        <taxon>Cytophagia</taxon>
        <taxon>Cytophagales</taxon>
        <taxon>Cyclobacteriaceae</taxon>
        <taxon>Algoriphagus</taxon>
    </lineage>
</organism>
<evidence type="ECO:0008006" key="3">
    <source>
        <dbReference type="Google" id="ProtNLM"/>
    </source>
</evidence>
<comment type="caution">
    <text evidence="1">The sequence shown here is derived from an EMBL/GenBank/DDBJ whole genome shotgun (WGS) entry which is preliminary data.</text>
</comment>
<sequence length="81" mass="9546">MKKALAMDVQAEKLRLIEWLAGVNDQSVIEKLLAFRKRAEGDWWKELDPEEKSEIEEGLSQADKEEVVSHEEAMSRYRKWL</sequence>
<gene>
    <name evidence="1" type="ORF">J0A68_10365</name>
</gene>
<reference evidence="1 2" key="1">
    <citation type="submission" date="2021-03" db="EMBL/GenBank/DDBJ databases">
        <title>novel species isolated from a fishpond in China.</title>
        <authorList>
            <person name="Lu H."/>
            <person name="Cai Z."/>
        </authorList>
    </citation>
    <scope>NUCLEOTIDE SEQUENCE [LARGE SCALE GENOMIC DNA]</scope>
    <source>
        <strain evidence="1 2">H41</strain>
    </source>
</reference>